<name>A0A0B6YY04_9EUPU</name>
<reference evidence="1" key="1">
    <citation type="submission" date="2014-12" db="EMBL/GenBank/DDBJ databases">
        <title>Insight into the proteome of Arion vulgaris.</title>
        <authorList>
            <person name="Aradska J."/>
            <person name="Bulat T."/>
            <person name="Smidak R."/>
            <person name="Sarate P."/>
            <person name="Gangsoo J."/>
            <person name="Sialana F."/>
            <person name="Bilban M."/>
            <person name="Lubec G."/>
        </authorList>
    </citation>
    <scope>NUCLEOTIDE SEQUENCE</scope>
    <source>
        <tissue evidence="1">Skin</tissue>
    </source>
</reference>
<organism evidence="1">
    <name type="scientific">Arion vulgaris</name>
    <dbReference type="NCBI Taxonomy" id="1028688"/>
    <lineage>
        <taxon>Eukaryota</taxon>
        <taxon>Metazoa</taxon>
        <taxon>Spiralia</taxon>
        <taxon>Lophotrochozoa</taxon>
        <taxon>Mollusca</taxon>
        <taxon>Gastropoda</taxon>
        <taxon>Heterobranchia</taxon>
        <taxon>Euthyneura</taxon>
        <taxon>Panpulmonata</taxon>
        <taxon>Eupulmonata</taxon>
        <taxon>Stylommatophora</taxon>
        <taxon>Helicina</taxon>
        <taxon>Arionoidea</taxon>
        <taxon>Arionidae</taxon>
        <taxon>Arion</taxon>
    </lineage>
</organism>
<dbReference type="AlphaFoldDB" id="A0A0B6YY04"/>
<sequence length="103" mass="11697">YNLVDTNQVEDTHIGSKILFGKSFTCQIAQLGQTSVIQSSLPEQQDSEKYFCKENVVNESGISRLQDVEYIKSRKMTKPLKNVQTIITPLTFTSKILPDCRKI</sequence>
<dbReference type="EMBL" id="HACG01014112">
    <property type="protein sequence ID" value="CEK60977.1"/>
    <property type="molecule type" value="Transcribed_RNA"/>
</dbReference>
<gene>
    <name evidence="1" type="primary">ORF40934</name>
</gene>
<evidence type="ECO:0000313" key="1">
    <source>
        <dbReference type="EMBL" id="CEK60977.1"/>
    </source>
</evidence>
<feature type="non-terminal residue" evidence="1">
    <location>
        <position position="103"/>
    </location>
</feature>
<protein>
    <submittedName>
        <fullName evidence="1">Uncharacterized protein</fullName>
    </submittedName>
</protein>
<proteinExistence type="predicted"/>
<accession>A0A0B6YY04</accession>
<feature type="non-terminal residue" evidence="1">
    <location>
        <position position="1"/>
    </location>
</feature>